<dbReference type="Gene3D" id="1.10.10.10">
    <property type="entry name" value="Winged helix-like DNA-binding domain superfamily/Winged helix DNA-binding domain"/>
    <property type="match status" value="1"/>
</dbReference>
<name>A0A1F6DBS7_9BACT</name>
<dbReference type="EMBL" id="MFLA01000028">
    <property type="protein sequence ID" value="OGG58767.1"/>
    <property type="molecule type" value="Genomic_DNA"/>
</dbReference>
<proteinExistence type="predicted"/>
<keyword evidence="1" id="KW-0227">DNA damage</keyword>
<accession>A0A1F6DBS7</accession>
<dbReference type="Pfam" id="PF01035">
    <property type="entry name" value="DNA_binding_1"/>
    <property type="match status" value="1"/>
</dbReference>
<dbReference type="InterPro" id="IPR052520">
    <property type="entry name" value="ATL_DNA_repair"/>
</dbReference>
<dbReference type="PANTHER" id="PTHR42942">
    <property type="entry name" value="6-O-METHYLGUANINE DNA METHYLTRANSFERASE"/>
    <property type="match status" value="1"/>
</dbReference>
<reference evidence="3 4" key="1">
    <citation type="journal article" date="2016" name="Nat. Commun.">
        <title>Thousands of microbial genomes shed light on interconnected biogeochemical processes in an aquifer system.</title>
        <authorList>
            <person name="Anantharaman K."/>
            <person name="Brown C.T."/>
            <person name="Hug L.A."/>
            <person name="Sharon I."/>
            <person name="Castelle C.J."/>
            <person name="Probst A.J."/>
            <person name="Thomas B.C."/>
            <person name="Singh A."/>
            <person name="Wilkins M.J."/>
            <person name="Karaoz U."/>
            <person name="Brodie E.L."/>
            <person name="Williams K.H."/>
            <person name="Hubbard S.S."/>
            <person name="Banfield J.F."/>
        </authorList>
    </citation>
    <scope>NUCLEOTIDE SEQUENCE [LARGE SCALE GENOMIC DNA]</scope>
</reference>
<evidence type="ECO:0000313" key="3">
    <source>
        <dbReference type="EMBL" id="OGG58767.1"/>
    </source>
</evidence>
<dbReference type="GO" id="GO:0006281">
    <property type="term" value="P:DNA repair"/>
    <property type="evidence" value="ECO:0007669"/>
    <property type="project" value="InterPro"/>
</dbReference>
<dbReference type="AlphaFoldDB" id="A0A1F6DBS7"/>
<organism evidence="3 4">
    <name type="scientific">Candidatus Kaiserbacteria bacterium RIFCSPHIGHO2_01_FULL_56_24</name>
    <dbReference type="NCBI Taxonomy" id="1798487"/>
    <lineage>
        <taxon>Bacteria</taxon>
        <taxon>Candidatus Kaiseribacteriota</taxon>
    </lineage>
</organism>
<evidence type="ECO:0000259" key="2">
    <source>
        <dbReference type="Pfam" id="PF01035"/>
    </source>
</evidence>
<protein>
    <recommendedName>
        <fullName evidence="2">Methylated-DNA-[protein]-cysteine S-methyltransferase DNA binding domain-containing protein</fullName>
    </recommendedName>
</protein>
<comment type="caution">
    <text evidence="3">The sequence shown here is derived from an EMBL/GenBank/DDBJ whole genome shotgun (WGS) entry which is preliminary data.</text>
</comment>
<dbReference type="InterPro" id="IPR036217">
    <property type="entry name" value="MethylDNA_cys_MeTrfase_DNAb"/>
</dbReference>
<dbReference type="InterPro" id="IPR036388">
    <property type="entry name" value="WH-like_DNA-bd_sf"/>
</dbReference>
<dbReference type="SUPFAM" id="SSF46767">
    <property type="entry name" value="Methylated DNA-protein cysteine methyltransferase, C-terminal domain"/>
    <property type="match status" value="1"/>
</dbReference>
<feature type="domain" description="Methylated-DNA-[protein]-cysteine S-methyltransferase DNA binding" evidence="2">
    <location>
        <begin position="19"/>
        <end position="100"/>
    </location>
</feature>
<gene>
    <name evidence="3" type="ORF">A2765_05470</name>
</gene>
<dbReference type="PANTHER" id="PTHR42942:SF1">
    <property type="entry name" value="ALKYLTRANSFERASE-LIKE PROTEIN 1"/>
    <property type="match status" value="1"/>
</dbReference>
<evidence type="ECO:0000313" key="4">
    <source>
        <dbReference type="Proteomes" id="UP000176377"/>
    </source>
</evidence>
<dbReference type="InterPro" id="IPR014048">
    <property type="entry name" value="MethylDNA_cys_MeTrfase_DNA-bd"/>
</dbReference>
<dbReference type="GO" id="GO:0003824">
    <property type="term" value="F:catalytic activity"/>
    <property type="evidence" value="ECO:0007669"/>
    <property type="project" value="InterPro"/>
</dbReference>
<sequence length="119" mass="13479">MTLFGERKHTTQKAATKTFSERVVALALSVPPGRVSTYGAIARTAGGGGMAAQSITSILSKAWDKGEHNIPFHRIVYSDGRIWINDEYRKKRMALYKKEGIEIDKNDRIKAFRDKLYEF</sequence>
<dbReference type="Proteomes" id="UP000176377">
    <property type="component" value="Unassembled WGS sequence"/>
</dbReference>
<evidence type="ECO:0000256" key="1">
    <source>
        <dbReference type="ARBA" id="ARBA00022763"/>
    </source>
</evidence>